<dbReference type="SUPFAM" id="SSF52091">
    <property type="entry name" value="SpoIIaa-like"/>
    <property type="match status" value="1"/>
</dbReference>
<dbReference type="Proteomes" id="UP000006860">
    <property type="component" value="Chromosome"/>
</dbReference>
<dbReference type="EMBL" id="CP002546">
    <property type="protein sequence ID" value="ADY58561.1"/>
    <property type="molecule type" value="Genomic_DNA"/>
</dbReference>
<dbReference type="eggNOG" id="ENOG503301I">
    <property type="taxonomic scope" value="Bacteria"/>
</dbReference>
<dbReference type="InterPro" id="IPR036513">
    <property type="entry name" value="STAS_dom_sf"/>
</dbReference>
<dbReference type="STRING" id="756272.Plabr_0940"/>
<accession>F0SJ19</accession>
<dbReference type="KEGG" id="pbs:Plabr_0940"/>
<dbReference type="InterPro" id="IPR038396">
    <property type="entry name" value="SpoIIAA-like_sf"/>
</dbReference>
<name>F0SJ19_RUBBR</name>
<dbReference type="RefSeq" id="WP_013627299.1">
    <property type="nucleotide sequence ID" value="NC_015174.1"/>
</dbReference>
<reference evidence="2" key="1">
    <citation type="submission" date="2011-02" db="EMBL/GenBank/DDBJ databases">
        <title>The complete genome of Planctomyces brasiliensis DSM 5305.</title>
        <authorList>
            <person name="Lucas S."/>
            <person name="Copeland A."/>
            <person name="Lapidus A."/>
            <person name="Bruce D."/>
            <person name="Goodwin L."/>
            <person name="Pitluck S."/>
            <person name="Kyrpides N."/>
            <person name="Mavromatis K."/>
            <person name="Pagani I."/>
            <person name="Ivanova N."/>
            <person name="Ovchinnikova G."/>
            <person name="Lu M."/>
            <person name="Detter J.C."/>
            <person name="Han C."/>
            <person name="Land M."/>
            <person name="Hauser L."/>
            <person name="Markowitz V."/>
            <person name="Cheng J.-F."/>
            <person name="Hugenholtz P."/>
            <person name="Woyke T."/>
            <person name="Wu D."/>
            <person name="Tindall B."/>
            <person name="Pomrenke H.G."/>
            <person name="Brambilla E."/>
            <person name="Klenk H.-P."/>
            <person name="Eisen J.A."/>
        </authorList>
    </citation>
    <scope>NUCLEOTIDE SEQUENCE [LARGE SCALE GENOMIC DNA]</scope>
    <source>
        <strain evidence="2">ATCC 49424 / DSM 5305 / JCM 21570 / NBRC 103401 / IFAM 1448</strain>
    </source>
</reference>
<evidence type="ECO:0000313" key="2">
    <source>
        <dbReference type="Proteomes" id="UP000006860"/>
    </source>
</evidence>
<keyword evidence="2" id="KW-1185">Reference proteome</keyword>
<dbReference type="InterPro" id="IPR021866">
    <property type="entry name" value="SpoIIAA-like"/>
</dbReference>
<protein>
    <recommendedName>
        <fullName evidence="3">STAS/SEC14 domain-containing protein</fullName>
    </recommendedName>
</protein>
<sequence length="121" mass="13867">MMTLTHDPETNIVELDIDGEITPENFDETLTTLRAIIGEHGKIRLLKHVRSIQFPPIPMSRMWDDFKFVHEHLGDITHVASVTDVSGVESMVKLLNPMFKAEMKHFKSAELEAAREWLQNA</sequence>
<dbReference type="HOGENOM" id="CLU_137390_2_0_0"/>
<dbReference type="OrthoDB" id="9811577at2"/>
<dbReference type="Pfam" id="PF11964">
    <property type="entry name" value="SpoIIAA-like"/>
    <property type="match status" value="1"/>
</dbReference>
<evidence type="ECO:0008006" key="3">
    <source>
        <dbReference type="Google" id="ProtNLM"/>
    </source>
</evidence>
<organism evidence="1 2">
    <name type="scientific">Rubinisphaera brasiliensis (strain ATCC 49424 / DSM 5305 / JCM 21570 / IAM 15109 / NBRC 103401 / IFAM 1448)</name>
    <name type="common">Planctomyces brasiliensis</name>
    <dbReference type="NCBI Taxonomy" id="756272"/>
    <lineage>
        <taxon>Bacteria</taxon>
        <taxon>Pseudomonadati</taxon>
        <taxon>Planctomycetota</taxon>
        <taxon>Planctomycetia</taxon>
        <taxon>Planctomycetales</taxon>
        <taxon>Planctomycetaceae</taxon>
        <taxon>Rubinisphaera</taxon>
    </lineage>
</organism>
<dbReference type="AlphaFoldDB" id="F0SJ19"/>
<proteinExistence type="predicted"/>
<gene>
    <name evidence="1" type="ordered locus">Plabr_0940</name>
</gene>
<dbReference type="Gene3D" id="3.40.50.10600">
    <property type="entry name" value="SpoIIaa-like domains"/>
    <property type="match status" value="1"/>
</dbReference>
<evidence type="ECO:0000313" key="1">
    <source>
        <dbReference type="EMBL" id="ADY58561.1"/>
    </source>
</evidence>